<gene>
    <name evidence="4" type="primary">whiA</name>
    <name evidence="9" type="ORF">HMPREF3180_01038</name>
    <name evidence="7" type="ORF">JMUB3933_1965</name>
    <name evidence="8" type="ORF">JMUB3934_2049</name>
</gene>
<keyword evidence="2 4" id="KW-0238">DNA-binding</keyword>
<evidence type="ECO:0000313" key="11">
    <source>
        <dbReference type="Proteomes" id="UP000321397"/>
    </source>
</evidence>
<protein>
    <recommendedName>
        <fullName evidence="4">Probable cell division protein WhiA</fullName>
    </recommendedName>
</protein>
<evidence type="ECO:0000313" key="7">
    <source>
        <dbReference type="EMBL" id="BBM48449.1"/>
    </source>
</evidence>
<dbReference type="RefSeq" id="WP_021746395.1">
    <property type="nucleotide sequence ID" value="NZ_AP019834.1"/>
</dbReference>
<proteinExistence type="inferred from homology"/>
<dbReference type="GO" id="GO:0051301">
    <property type="term" value="P:cell division"/>
    <property type="evidence" value="ECO:0007669"/>
    <property type="project" value="UniProtKB-UniRule"/>
</dbReference>
<evidence type="ECO:0000256" key="2">
    <source>
        <dbReference type="ARBA" id="ARBA00023125"/>
    </source>
</evidence>
<evidence type="ECO:0000256" key="4">
    <source>
        <dbReference type="HAMAP-Rule" id="MF_01420"/>
    </source>
</evidence>
<dbReference type="InterPro" id="IPR039518">
    <property type="entry name" value="WhiA_LAGLIDADG_dom"/>
</dbReference>
<dbReference type="PATRIC" id="fig|157687.3.peg.1033"/>
<evidence type="ECO:0000259" key="5">
    <source>
        <dbReference type="Pfam" id="PF02650"/>
    </source>
</evidence>
<dbReference type="GO" id="GO:0043937">
    <property type="term" value="P:regulation of sporulation"/>
    <property type="evidence" value="ECO:0007669"/>
    <property type="project" value="InterPro"/>
</dbReference>
<dbReference type="Proteomes" id="UP000321397">
    <property type="component" value="Chromosome"/>
</dbReference>
<reference evidence="8 12" key="4">
    <citation type="submission" date="2019-07" db="EMBL/GenBank/DDBJ databases">
        <title>Complete Genome Sequence of Leptotrichia wadei Strain JMUB3934.</title>
        <authorList>
            <person name="Watanabe S."/>
            <person name="Cui L."/>
        </authorList>
    </citation>
    <scope>NUCLEOTIDE SEQUENCE [LARGE SCALE GENOMIC DNA]</scope>
    <source>
        <strain evidence="8 12">JMUB3934</strain>
    </source>
</reference>
<evidence type="ECO:0000313" key="10">
    <source>
        <dbReference type="Proteomes" id="UP000070483"/>
    </source>
</evidence>
<dbReference type="Proteomes" id="UP000070483">
    <property type="component" value="Unassembled WGS sequence"/>
</dbReference>
<dbReference type="AlphaFoldDB" id="A0A134AF86"/>
<dbReference type="PANTHER" id="PTHR37307:SF1">
    <property type="entry name" value="CELL DIVISION PROTEIN WHIA-RELATED"/>
    <property type="match status" value="1"/>
</dbReference>
<dbReference type="OrthoDB" id="401278at2"/>
<reference evidence="10" key="1">
    <citation type="submission" date="2016-01" db="EMBL/GenBank/DDBJ databases">
        <authorList>
            <person name="Mitreva M."/>
            <person name="Pepin K.H."/>
            <person name="Mihindukulasuriya K.A."/>
            <person name="Fulton R."/>
            <person name="Fronick C."/>
            <person name="O'Laughlin M."/>
            <person name="Miner T."/>
            <person name="Herter B."/>
            <person name="Rosa B.A."/>
            <person name="Cordes M."/>
            <person name="Tomlinson C."/>
            <person name="Wollam A."/>
            <person name="Palsikar V.B."/>
            <person name="Mardis E.R."/>
            <person name="Wilson R.K."/>
        </authorList>
    </citation>
    <scope>NUCLEOTIDE SEQUENCE [LARGE SCALE GENOMIC DNA]</scope>
    <source>
        <strain evidence="10">KA00185</strain>
    </source>
</reference>
<dbReference type="Gene3D" id="3.10.28.10">
    <property type="entry name" value="Homing endonucleases"/>
    <property type="match status" value="1"/>
</dbReference>
<dbReference type="SUPFAM" id="SSF55608">
    <property type="entry name" value="Homing endonucleases"/>
    <property type="match status" value="1"/>
</dbReference>
<dbReference type="HAMAP" id="MF_01420">
    <property type="entry name" value="HTH_type_WhiA"/>
    <property type="match status" value="1"/>
</dbReference>
<dbReference type="PANTHER" id="PTHR37307">
    <property type="entry name" value="CELL DIVISION PROTEIN WHIA-RELATED"/>
    <property type="match status" value="1"/>
</dbReference>
<evidence type="ECO:0000256" key="3">
    <source>
        <dbReference type="ARBA" id="ARBA00023306"/>
    </source>
</evidence>
<evidence type="ECO:0000313" key="12">
    <source>
        <dbReference type="Proteomes" id="UP000321501"/>
    </source>
</evidence>
<dbReference type="GO" id="GO:0003677">
    <property type="term" value="F:DNA binding"/>
    <property type="evidence" value="ECO:0007669"/>
    <property type="project" value="UniProtKB-UniRule"/>
</dbReference>
<dbReference type="InterPro" id="IPR023054">
    <property type="entry name" value="Sporulation_regulator_WhiA_C"/>
</dbReference>
<comment type="function">
    <text evidence="4">Involved in cell division and chromosome segregation.</text>
</comment>
<name>A0A134AF86_9FUSO</name>
<feature type="domain" description="WhiA LAGLIDADG-like" evidence="6">
    <location>
        <begin position="120"/>
        <end position="210"/>
    </location>
</feature>
<keyword evidence="1 4" id="KW-0132">Cell division</keyword>
<dbReference type="Pfam" id="PF14527">
    <property type="entry name" value="LAGLIDADG_WhiA"/>
    <property type="match status" value="1"/>
</dbReference>
<reference evidence="7 11" key="3">
    <citation type="submission" date="2019-07" db="EMBL/GenBank/DDBJ databases">
        <title>Complete Genome Sequence of Leptotrichia wadei Strain JMUB3933.</title>
        <authorList>
            <person name="Watanabe S."/>
            <person name="Cui L."/>
        </authorList>
    </citation>
    <scope>NUCLEOTIDE SEQUENCE [LARGE SCALE GENOMIC DNA]</scope>
    <source>
        <strain evidence="7 11">JMUB3933</strain>
    </source>
</reference>
<keyword evidence="10" id="KW-1185">Reference proteome</keyword>
<evidence type="ECO:0000259" key="6">
    <source>
        <dbReference type="Pfam" id="PF14527"/>
    </source>
</evidence>
<dbReference type="NCBIfam" id="TIGR00647">
    <property type="entry name" value="DNA_bind_WhiA"/>
    <property type="match status" value="1"/>
</dbReference>
<dbReference type="InterPro" id="IPR003802">
    <property type="entry name" value="Sporulation_regulator_WhiA"/>
</dbReference>
<keyword evidence="3 4" id="KW-0131">Cell cycle</keyword>
<dbReference type="EMBL" id="LSDD01000081">
    <property type="protein sequence ID" value="KXB66210.1"/>
    <property type="molecule type" value="Genomic_DNA"/>
</dbReference>
<comment type="similarity">
    <text evidence="4">Belongs to the WhiA family.</text>
</comment>
<dbReference type="InterPro" id="IPR027434">
    <property type="entry name" value="Homing_endonucl"/>
</dbReference>
<evidence type="ECO:0000313" key="8">
    <source>
        <dbReference type="EMBL" id="BBM50737.1"/>
    </source>
</evidence>
<dbReference type="Proteomes" id="UP000321501">
    <property type="component" value="Chromosome"/>
</dbReference>
<accession>A0A134AF86</accession>
<evidence type="ECO:0000313" key="9">
    <source>
        <dbReference type="EMBL" id="KXB66210.1"/>
    </source>
</evidence>
<organism evidence="9 10">
    <name type="scientific">Leptotrichia wadei</name>
    <dbReference type="NCBI Taxonomy" id="157687"/>
    <lineage>
        <taxon>Bacteria</taxon>
        <taxon>Fusobacteriati</taxon>
        <taxon>Fusobacteriota</taxon>
        <taxon>Fusobacteriia</taxon>
        <taxon>Fusobacteriales</taxon>
        <taxon>Leptotrichiaceae</taxon>
        <taxon>Leptotrichia</taxon>
    </lineage>
</organism>
<dbReference type="EMBL" id="AP019834">
    <property type="protein sequence ID" value="BBM48449.1"/>
    <property type="molecule type" value="Genomic_DNA"/>
</dbReference>
<sequence>MSYSANLKREIFNLENSDKESVYSELFGIFIAKNVITENGIYFSTENVSLAKRIYSNLRAVTGIPIQLKYVISKRLGTHKLYEVILFPTQHNQQEYKSFLKKIYFHKNFSVVENEKQLAGIIRGFFLSCGYIKSPEKAYAMDFFVDSEDSATYLYYLFKQMGKKVFQTEKKNKSLVYLRNSEDILDIIFLIGGINSFFEFEEVTINKEIRNKINRNMNWEIANETKKLSASEKQIHIIKVIDQKLGLSELTDILSETAKLRLENQEMSLQELADLMEISKSGIKNRFRRLETIYKGLIEN</sequence>
<feature type="domain" description="Sporulation regulator WhiA C-terminal" evidence="5">
    <location>
        <begin position="213"/>
        <end position="294"/>
    </location>
</feature>
<dbReference type="Pfam" id="PF02650">
    <property type="entry name" value="HTH_WhiA"/>
    <property type="match status" value="1"/>
</dbReference>
<evidence type="ECO:0000256" key="1">
    <source>
        <dbReference type="ARBA" id="ARBA00022618"/>
    </source>
</evidence>
<dbReference type="STRING" id="157687.HMPREF3180_01038"/>
<dbReference type="EMBL" id="AP019835">
    <property type="protein sequence ID" value="BBM50737.1"/>
    <property type="molecule type" value="Genomic_DNA"/>
</dbReference>
<reference evidence="9" key="2">
    <citation type="submission" date="2016-01" db="EMBL/GenBank/DDBJ databases">
        <authorList>
            <person name="Oliw E.H."/>
        </authorList>
    </citation>
    <scope>NUCLEOTIDE SEQUENCE [LARGE SCALE GENOMIC DNA]</scope>
    <source>
        <strain evidence="9">KA00185</strain>
    </source>
</reference>